<accession>A0A1L6TF01</accession>
<reference evidence="4 5" key="1">
    <citation type="journal article" date="2014" name="Genome Announc.">
        <title>Comparative Genome Analysis of Two Isolates of the Fish Pathogen Piscirickettsia salmonis from Different Hosts Reveals Major Differences in Virulence-Associated Secretion Systems.</title>
        <authorList>
            <person name="Bohle H."/>
            <person name="Henriquez P."/>
            <person name="Grothusen H."/>
            <person name="Navas E."/>
            <person name="Sandoval A."/>
            <person name="Bustamante F."/>
            <person name="Bustos P."/>
            <person name="Mancilla M."/>
        </authorList>
    </citation>
    <scope>NUCLEOTIDE SEQUENCE [LARGE SCALE GENOMIC DNA]</scope>
    <source>
        <strain evidence="5">B1-32597</strain>
    </source>
</reference>
<feature type="domain" description="Ketoreductase" evidence="3">
    <location>
        <begin position="6"/>
        <end position="194"/>
    </location>
</feature>
<dbReference type="FunFam" id="3.40.50.720:FF:000173">
    <property type="entry name" value="3-oxoacyl-[acyl-carrier protein] reductase"/>
    <property type="match status" value="1"/>
</dbReference>
<dbReference type="PRINTS" id="PR00081">
    <property type="entry name" value="GDHRDH"/>
</dbReference>
<dbReference type="GO" id="GO:0030497">
    <property type="term" value="P:fatty acid elongation"/>
    <property type="evidence" value="ECO:0007669"/>
    <property type="project" value="TreeGrafter"/>
</dbReference>
<dbReference type="PROSITE" id="PS00061">
    <property type="entry name" value="ADH_SHORT"/>
    <property type="match status" value="1"/>
</dbReference>
<evidence type="ECO:0000259" key="3">
    <source>
        <dbReference type="SMART" id="SM00822"/>
    </source>
</evidence>
<dbReference type="Pfam" id="PF13561">
    <property type="entry name" value="adh_short_C2"/>
    <property type="match status" value="1"/>
</dbReference>
<dbReference type="InterPro" id="IPR036291">
    <property type="entry name" value="NAD(P)-bd_dom_sf"/>
</dbReference>
<dbReference type="AlphaFoldDB" id="A0A1L6TF01"/>
<evidence type="ECO:0000313" key="4">
    <source>
        <dbReference type="EMBL" id="ALB24070.1"/>
    </source>
</evidence>
<proteinExistence type="inferred from homology"/>
<dbReference type="RefSeq" id="WP_027242676.1">
    <property type="nucleotide sequence ID" value="NZ_CP012508.1"/>
</dbReference>
<dbReference type="PANTHER" id="PTHR42760">
    <property type="entry name" value="SHORT-CHAIN DEHYDROGENASES/REDUCTASES FAMILY MEMBER"/>
    <property type="match status" value="1"/>
</dbReference>
<dbReference type="SMART" id="SM00822">
    <property type="entry name" value="PKS_KR"/>
    <property type="match status" value="1"/>
</dbReference>
<evidence type="ECO:0000256" key="1">
    <source>
        <dbReference type="ARBA" id="ARBA00006484"/>
    </source>
</evidence>
<dbReference type="InterPro" id="IPR057326">
    <property type="entry name" value="KR_dom"/>
</dbReference>
<evidence type="ECO:0000313" key="5">
    <source>
        <dbReference type="Proteomes" id="UP000029558"/>
    </source>
</evidence>
<sequence>MNILGKTIVITGAAQGLGQAMAIQLAKSGATLVLVDLNKNKLDKTAALCEQAGGQAICLAADVSSENDVITLFKEAQSQCGPLHGLINNAGITRDALLVKAKGNNIISTMSLEAWQAVIDVNLTAVFLCTREAARQMIENSSAGVIINISSISKEGNIGQTNYTAAKAGVAAMTVTWAKELARYNIRVGGIAPGFIATEMTQTIKPEVLERIEKSIPLQKMGQPEDIAKAAQFILENDYFTGRIIDCDGGLRL</sequence>
<dbReference type="EMBL" id="CP012508">
    <property type="protein sequence ID" value="ALB24070.1"/>
    <property type="molecule type" value="Genomic_DNA"/>
</dbReference>
<organism evidence="4 5">
    <name type="scientific">Piscirickettsia salmonis</name>
    <dbReference type="NCBI Taxonomy" id="1238"/>
    <lineage>
        <taxon>Bacteria</taxon>
        <taxon>Pseudomonadati</taxon>
        <taxon>Pseudomonadota</taxon>
        <taxon>Gammaproteobacteria</taxon>
        <taxon>Thiotrichales</taxon>
        <taxon>Piscirickettsiaceae</taxon>
        <taxon>Piscirickettsia</taxon>
    </lineage>
</organism>
<dbReference type="Gene3D" id="3.40.50.720">
    <property type="entry name" value="NAD(P)-binding Rossmann-like Domain"/>
    <property type="match status" value="1"/>
</dbReference>
<comment type="similarity">
    <text evidence="1">Belongs to the short-chain dehydrogenases/reductases (SDR) family.</text>
</comment>
<dbReference type="EC" id="1.1.1.100" evidence="4"/>
<dbReference type="PRINTS" id="PR00080">
    <property type="entry name" value="SDRFAMILY"/>
</dbReference>
<name>A0A1L6TF01_PISSA</name>
<evidence type="ECO:0000256" key="2">
    <source>
        <dbReference type="ARBA" id="ARBA00023002"/>
    </source>
</evidence>
<gene>
    <name evidence="4" type="ORF">KU39_2895</name>
</gene>
<dbReference type="GO" id="GO:0004316">
    <property type="term" value="F:3-oxoacyl-[acyl-carrier-protein] reductase (NADPH) activity"/>
    <property type="evidence" value="ECO:0007669"/>
    <property type="project" value="UniProtKB-EC"/>
</dbReference>
<keyword evidence="2 4" id="KW-0560">Oxidoreductase</keyword>
<dbReference type="SUPFAM" id="SSF51735">
    <property type="entry name" value="NAD(P)-binding Rossmann-fold domains"/>
    <property type="match status" value="1"/>
</dbReference>
<dbReference type="Proteomes" id="UP000029558">
    <property type="component" value="Chromosome"/>
</dbReference>
<dbReference type="InterPro" id="IPR020904">
    <property type="entry name" value="Sc_DH/Rdtase_CS"/>
</dbReference>
<dbReference type="PANTHER" id="PTHR42760:SF135">
    <property type="entry name" value="BLL7886 PROTEIN"/>
    <property type="match status" value="1"/>
</dbReference>
<protein>
    <submittedName>
        <fullName evidence="4">3-ketoacyl-ACP reductase</fullName>
        <ecNumber evidence="4">1.1.1.100</ecNumber>
    </submittedName>
</protein>
<dbReference type="InterPro" id="IPR002347">
    <property type="entry name" value="SDR_fam"/>
</dbReference>
<dbReference type="NCBIfam" id="NF006072">
    <property type="entry name" value="PRK08217.1"/>
    <property type="match status" value="1"/>
</dbReference>
<dbReference type="OrthoDB" id="9803333at2"/>